<dbReference type="GO" id="GO:0007018">
    <property type="term" value="P:microtubule-based movement"/>
    <property type="evidence" value="ECO:0007669"/>
    <property type="project" value="InterPro"/>
</dbReference>
<feature type="domain" description="Kinesin motor" evidence="7">
    <location>
        <begin position="5"/>
        <end position="369"/>
    </location>
</feature>
<reference evidence="8" key="1">
    <citation type="submission" date="2023-08" db="EMBL/GenBank/DDBJ databases">
        <authorList>
            <person name="Chen Y."/>
            <person name="Shah S."/>
            <person name="Dougan E. K."/>
            <person name="Thang M."/>
            <person name="Chan C."/>
        </authorList>
    </citation>
    <scope>NUCLEOTIDE SEQUENCE</scope>
</reference>
<dbReference type="AlphaFoldDB" id="A0AA36JI06"/>
<dbReference type="InterPro" id="IPR019821">
    <property type="entry name" value="Kinesin_motor_CS"/>
</dbReference>
<name>A0AA36JI06_9DINO</name>
<feature type="compositionally biased region" description="Basic and acidic residues" evidence="6">
    <location>
        <begin position="779"/>
        <end position="788"/>
    </location>
</feature>
<sequence length="1041" mass="114436">MSVENIHVAIRIRPMSESEDQVSRCAVCVPTAQPTVVVQASDGQIKSFTYDHCFSSLEVSNDQGTQEKVYSEIGADLVTSALEGYNCCLFAYGQTGAGKSHTMMGYGDQPGVIPRAVEDLFEQKARVARDGDELRVWASFVEIYNETLRDLLEPSSLVKDQQSTLRIMDHPALGVIIPGLVEAACQTALEVRKLIKFGLKKRVTSATIMNNTSSRSHAVFILKVQRLPRGERSEALNARMNLVDLAGSERHKHMDSQGATFKEGCAINQSLSALALVIKELGEQQARSFNRQRTRTFSGPLSLGPANGSPVPESNKEAVPFRASKLTFLLRDSLAGNSRSRMVAAISPAAINVDETISTLRFASSVKQVKTNASVNVDQKTGVVQHLQAEVRRLKALLAARGVEVNALGAGSVQEEIADRERVLKTLRQSYTVQLEEAQLLASARQEALNQQGLSSEDVDEVFGLEKNTPHLLNMSDDPVLSGCLVYFLPKGQVTKMGSHPDNDIVIKGLGINDFLCSFENPDQRQVYIRQASAATGEKARVLVNGQAMKRGERRQLQHFDRLILGRAWMMKLVVPLEHQELAANKSPDEENSENSSDSEAPVVKKRSLLKHDTMKLIITDESEAWSELRLYLGDLWERLGEERGNQFFYNLSKAAQLVDEANDITKELRPEDRLKFEVELVWDIHRHVSDIIIIRITQWSATMEASVLSYWTVDSFKRRLESMRDCYDSWCSQGLWTGKGDPLEDPWLDPSTVELTLQMHKSVEEQLRREEMRHSLGSKLEELRHGGIGESPVSGPRSRRESPTVSRQSSKRLNERMSTAGSSRQSSKRLAPSGKSSLAGRAEGSMLGKIAGGDSEQGSRAGSKASCEPPNSARERVVLGDGPPSARDSLRKPKAEDELLARLRQQLKDKADVEAAYKSKIEALQRELEELQKQHGPLQNFISGVATDGAPTRRLSTCPIAISCSGGGQSGVRVHGLALSGVASPRGVEPLARQARQVMPVPTGTSTAPPSPPVPTRMPTPVSGYHTMPLPLGGTWSPRA</sequence>
<feature type="region of interest" description="Disordered" evidence="6">
    <location>
        <begin position="584"/>
        <end position="604"/>
    </location>
</feature>
<organism evidence="8 9">
    <name type="scientific">Effrenium voratum</name>
    <dbReference type="NCBI Taxonomy" id="2562239"/>
    <lineage>
        <taxon>Eukaryota</taxon>
        <taxon>Sar</taxon>
        <taxon>Alveolata</taxon>
        <taxon>Dinophyceae</taxon>
        <taxon>Suessiales</taxon>
        <taxon>Symbiodiniaceae</taxon>
        <taxon>Effrenium</taxon>
    </lineage>
</organism>
<proteinExistence type="inferred from homology"/>
<evidence type="ECO:0000256" key="6">
    <source>
        <dbReference type="SAM" id="MobiDB-lite"/>
    </source>
</evidence>
<dbReference type="PROSITE" id="PS50067">
    <property type="entry name" value="KINESIN_MOTOR_2"/>
    <property type="match status" value="1"/>
</dbReference>
<dbReference type="InterPro" id="IPR036961">
    <property type="entry name" value="Kinesin_motor_dom_sf"/>
</dbReference>
<dbReference type="GO" id="GO:0003777">
    <property type="term" value="F:microtubule motor activity"/>
    <property type="evidence" value="ECO:0007669"/>
    <property type="project" value="InterPro"/>
</dbReference>
<dbReference type="Pfam" id="PF00498">
    <property type="entry name" value="FHA"/>
    <property type="match status" value="1"/>
</dbReference>
<evidence type="ECO:0000256" key="2">
    <source>
        <dbReference type="ARBA" id="ARBA00022840"/>
    </source>
</evidence>
<evidence type="ECO:0000313" key="8">
    <source>
        <dbReference type="EMBL" id="CAJ1406592.1"/>
    </source>
</evidence>
<feature type="region of interest" description="Disordered" evidence="6">
    <location>
        <begin position="295"/>
        <end position="316"/>
    </location>
</feature>
<comment type="caution">
    <text evidence="8">The sequence shown here is derived from an EMBL/GenBank/DDBJ whole genome shotgun (WGS) entry which is preliminary data.</text>
</comment>
<dbReference type="PROSITE" id="PS00411">
    <property type="entry name" value="KINESIN_MOTOR_1"/>
    <property type="match status" value="1"/>
</dbReference>
<keyword evidence="9" id="KW-1185">Reference proteome</keyword>
<feature type="binding site" evidence="5">
    <location>
        <begin position="93"/>
        <end position="100"/>
    </location>
    <ligand>
        <name>ATP</name>
        <dbReference type="ChEBI" id="CHEBI:30616"/>
    </ligand>
</feature>
<dbReference type="SMART" id="SM00129">
    <property type="entry name" value="KISc"/>
    <property type="match status" value="1"/>
</dbReference>
<gene>
    <name evidence="8" type="ORF">EVOR1521_LOCUS28515</name>
</gene>
<dbReference type="InterPro" id="IPR000253">
    <property type="entry name" value="FHA_dom"/>
</dbReference>
<keyword evidence="4 5" id="KW-0505">Motor protein</keyword>
<evidence type="ECO:0000259" key="7">
    <source>
        <dbReference type="PROSITE" id="PS50067"/>
    </source>
</evidence>
<dbReference type="Pfam" id="PF00225">
    <property type="entry name" value="Kinesin"/>
    <property type="match status" value="1"/>
</dbReference>
<dbReference type="SUPFAM" id="SSF52540">
    <property type="entry name" value="P-loop containing nucleoside triphosphate hydrolases"/>
    <property type="match status" value="1"/>
</dbReference>
<keyword evidence="2 5" id="KW-0067">ATP-binding</keyword>
<evidence type="ECO:0000256" key="1">
    <source>
        <dbReference type="ARBA" id="ARBA00022741"/>
    </source>
</evidence>
<dbReference type="InterPro" id="IPR008984">
    <property type="entry name" value="SMAD_FHA_dom_sf"/>
</dbReference>
<comment type="similarity">
    <text evidence="5">Belongs to the TRAFAC class myosin-kinesin ATPase superfamily. Kinesin family.</text>
</comment>
<feature type="compositionally biased region" description="Polar residues" evidence="6">
    <location>
        <begin position="817"/>
        <end position="826"/>
    </location>
</feature>
<dbReference type="PANTHER" id="PTHR47117">
    <property type="entry name" value="STAR-RELATED LIPID TRANSFER PROTEIN 9"/>
    <property type="match status" value="1"/>
</dbReference>
<evidence type="ECO:0000256" key="3">
    <source>
        <dbReference type="ARBA" id="ARBA00023054"/>
    </source>
</evidence>
<keyword evidence="3" id="KW-0175">Coiled coil</keyword>
<accession>A0AA36JI06</accession>
<protein>
    <recommendedName>
        <fullName evidence="7">Kinesin motor domain-containing protein</fullName>
    </recommendedName>
</protein>
<dbReference type="EMBL" id="CAUJNA010003638">
    <property type="protein sequence ID" value="CAJ1406592.1"/>
    <property type="molecule type" value="Genomic_DNA"/>
</dbReference>
<feature type="region of interest" description="Disordered" evidence="6">
    <location>
        <begin position="779"/>
        <end position="894"/>
    </location>
</feature>
<dbReference type="Gene3D" id="3.40.850.10">
    <property type="entry name" value="Kinesin motor domain"/>
    <property type="match status" value="1"/>
</dbReference>
<dbReference type="GO" id="GO:0005524">
    <property type="term" value="F:ATP binding"/>
    <property type="evidence" value="ECO:0007669"/>
    <property type="project" value="UniProtKB-UniRule"/>
</dbReference>
<dbReference type="SUPFAM" id="SSF49879">
    <property type="entry name" value="SMAD/FHA domain"/>
    <property type="match status" value="1"/>
</dbReference>
<evidence type="ECO:0000256" key="5">
    <source>
        <dbReference type="PROSITE-ProRule" id="PRU00283"/>
    </source>
</evidence>
<evidence type="ECO:0000256" key="4">
    <source>
        <dbReference type="ARBA" id="ARBA00023175"/>
    </source>
</evidence>
<dbReference type="PRINTS" id="PR00380">
    <property type="entry name" value="KINESINHEAVY"/>
</dbReference>
<evidence type="ECO:0000313" key="9">
    <source>
        <dbReference type="Proteomes" id="UP001178507"/>
    </source>
</evidence>
<keyword evidence="1 5" id="KW-0547">Nucleotide-binding</keyword>
<dbReference type="InterPro" id="IPR027417">
    <property type="entry name" value="P-loop_NTPase"/>
</dbReference>
<dbReference type="GO" id="GO:0008017">
    <property type="term" value="F:microtubule binding"/>
    <property type="evidence" value="ECO:0007669"/>
    <property type="project" value="InterPro"/>
</dbReference>
<dbReference type="InterPro" id="IPR001752">
    <property type="entry name" value="Kinesin_motor_dom"/>
</dbReference>
<dbReference type="Proteomes" id="UP001178507">
    <property type="component" value="Unassembled WGS sequence"/>
</dbReference>
<dbReference type="Gene3D" id="2.60.200.20">
    <property type="match status" value="1"/>
</dbReference>